<dbReference type="AlphaFoldDB" id="A0AA40DAW1"/>
<gene>
    <name evidence="1" type="ORF">QBC41DRAFT_318979</name>
</gene>
<name>A0AA40DAW1_9PEZI</name>
<organism evidence="1 2">
    <name type="scientific">Cercophora samala</name>
    <dbReference type="NCBI Taxonomy" id="330535"/>
    <lineage>
        <taxon>Eukaryota</taxon>
        <taxon>Fungi</taxon>
        <taxon>Dikarya</taxon>
        <taxon>Ascomycota</taxon>
        <taxon>Pezizomycotina</taxon>
        <taxon>Sordariomycetes</taxon>
        <taxon>Sordariomycetidae</taxon>
        <taxon>Sordariales</taxon>
        <taxon>Lasiosphaeriaceae</taxon>
        <taxon>Cercophora</taxon>
    </lineage>
</organism>
<keyword evidence="2" id="KW-1185">Reference proteome</keyword>
<dbReference type="Proteomes" id="UP001174997">
    <property type="component" value="Unassembled WGS sequence"/>
</dbReference>
<evidence type="ECO:0000313" key="2">
    <source>
        <dbReference type="Proteomes" id="UP001174997"/>
    </source>
</evidence>
<dbReference type="SUPFAM" id="SSF56796">
    <property type="entry name" value="Dehydroquinate synthase-like"/>
    <property type="match status" value="1"/>
</dbReference>
<dbReference type="EMBL" id="JAULSY010000038">
    <property type="protein sequence ID" value="KAK0669854.1"/>
    <property type="molecule type" value="Genomic_DNA"/>
</dbReference>
<accession>A0AA40DAW1</accession>
<dbReference type="Gene3D" id="1.20.1090.10">
    <property type="entry name" value="Dehydroquinate synthase-like - alpha domain"/>
    <property type="match status" value="1"/>
</dbReference>
<protein>
    <submittedName>
        <fullName evidence="1">Uncharacterized protein</fullName>
    </submittedName>
</protein>
<evidence type="ECO:0000313" key="1">
    <source>
        <dbReference type="EMBL" id="KAK0669854.1"/>
    </source>
</evidence>
<comment type="caution">
    <text evidence="1">The sequence shown here is derived from an EMBL/GenBank/DDBJ whole genome shotgun (WGS) entry which is preliminary data.</text>
</comment>
<reference evidence="1" key="1">
    <citation type="submission" date="2023-06" db="EMBL/GenBank/DDBJ databases">
        <title>Genome-scale phylogeny and comparative genomics of the fungal order Sordariales.</title>
        <authorList>
            <consortium name="Lawrence Berkeley National Laboratory"/>
            <person name="Hensen N."/>
            <person name="Bonometti L."/>
            <person name="Westerberg I."/>
            <person name="Brannstrom I.O."/>
            <person name="Guillou S."/>
            <person name="Cros-Aarteil S."/>
            <person name="Calhoun S."/>
            <person name="Haridas S."/>
            <person name="Kuo A."/>
            <person name="Mondo S."/>
            <person name="Pangilinan J."/>
            <person name="Riley R."/>
            <person name="Labutti K."/>
            <person name="Andreopoulos B."/>
            <person name="Lipzen A."/>
            <person name="Chen C."/>
            <person name="Yanf M."/>
            <person name="Daum C."/>
            <person name="Ng V."/>
            <person name="Clum A."/>
            <person name="Steindorff A."/>
            <person name="Ohm R."/>
            <person name="Martin F."/>
            <person name="Silar P."/>
            <person name="Natvig D."/>
            <person name="Lalanne C."/>
            <person name="Gautier V."/>
            <person name="Ament-Velasquez S.L."/>
            <person name="Kruys A."/>
            <person name="Hutchinson M.I."/>
            <person name="Powell A.J."/>
            <person name="Barry K."/>
            <person name="Miller A.N."/>
            <person name="Grigoriev I.V."/>
            <person name="Debuchy R."/>
            <person name="Gladieux P."/>
            <person name="Thoren M.H."/>
            <person name="Johannesson H."/>
        </authorList>
    </citation>
    <scope>NUCLEOTIDE SEQUENCE</scope>
    <source>
        <strain evidence="1">CBS 307.81</strain>
    </source>
</reference>
<sequence length="136" mass="14661">MPLPNESLFPALPPSPKPLVSLGLPFHIEAFRGLTSGVLPMGASHGIGHQLGPLGAGHGETSFVMLASVLRWNLRNAKGDEERRWVEERQKKVLEVFWGDVTVAEALEKKGLLKETARAGDVVEAYVATLGLPTSL</sequence>
<proteinExistence type="predicted"/>